<proteinExistence type="predicted"/>
<dbReference type="KEGG" id="aori:SD37_29350"/>
<evidence type="ECO:0000256" key="1">
    <source>
        <dbReference type="SAM" id="Phobius"/>
    </source>
</evidence>
<gene>
    <name evidence="2" type="ORF">SD37_29350</name>
</gene>
<sequence length="164" mass="17409">MQPNPPQHGLPQYGLPQYGLRPKPRANTAAAVTAGILGVLTACMLVWFVLYNVIYASAPEGGWSGQVMQNVVFGVIAAVVLMVAAAFTFARRIPGAWTLFGFCVFYVMAVLVATPLLWGTPLSTHLKWIFGFQKSNGVAIALVIIFGILTAITAAIAGSVKSRG</sequence>
<reference evidence="2 3" key="1">
    <citation type="journal article" date="2015" name="Genome Announc.">
        <title>Draft Genome Sequence of Norvancomycin-Producing Strain Amycolatopsis orientalis CPCC200066.</title>
        <authorList>
            <person name="Lei X."/>
            <person name="Yuan F."/>
            <person name="Shi Y."/>
            <person name="Li X."/>
            <person name="Wang L."/>
            <person name="Hong B."/>
        </authorList>
    </citation>
    <scope>NUCLEOTIDE SEQUENCE [LARGE SCALE GENOMIC DNA]</scope>
    <source>
        <strain evidence="2 3">B-37</strain>
    </source>
</reference>
<keyword evidence="1" id="KW-0472">Membrane</keyword>
<dbReference type="Proteomes" id="UP000093695">
    <property type="component" value="Chromosome"/>
</dbReference>
<name>A0A193C433_AMYOR</name>
<protein>
    <submittedName>
        <fullName evidence="2">Uncharacterized protein</fullName>
    </submittedName>
</protein>
<dbReference type="STRING" id="31958.SD37_29350"/>
<dbReference type="RefSeq" id="WP_044855369.1">
    <property type="nucleotide sequence ID" value="NZ_CP016174.1"/>
</dbReference>
<feature type="transmembrane region" description="Helical" evidence="1">
    <location>
        <begin position="71"/>
        <end position="90"/>
    </location>
</feature>
<keyword evidence="1" id="KW-1133">Transmembrane helix</keyword>
<organism evidence="2 3">
    <name type="scientific">Amycolatopsis orientalis</name>
    <name type="common">Nocardia orientalis</name>
    <dbReference type="NCBI Taxonomy" id="31958"/>
    <lineage>
        <taxon>Bacteria</taxon>
        <taxon>Bacillati</taxon>
        <taxon>Actinomycetota</taxon>
        <taxon>Actinomycetes</taxon>
        <taxon>Pseudonocardiales</taxon>
        <taxon>Pseudonocardiaceae</taxon>
        <taxon>Amycolatopsis</taxon>
    </lineage>
</organism>
<keyword evidence="3" id="KW-1185">Reference proteome</keyword>
<feature type="transmembrane region" description="Helical" evidence="1">
    <location>
        <begin position="29"/>
        <end position="51"/>
    </location>
</feature>
<dbReference type="EMBL" id="CP016174">
    <property type="protein sequence ID" value="ANN19316.1"/>
    <property type="molecule type" value="Genomic_DNA"/>
</dbReference>
<keyword evidence="1" id="KW-0812">Transmembrane</keyword>
<feature type="transmembrane region" description="Helical" evidence="1">
    <location>
        <begin position="138"/>
        <end position="160"/>
    </location>
</feature>
<evidence type="ECO:0000313" key="3">
    <source>
        <dbReference type="Proteomes" id="UP000093695"/>
    </source>
</evidence>
<evidence type="ECO:0000313" key="2">
    <source>
        <dbReference type="EMBL" id="ANN19316.1"/>
    </source>
</evidence>
<feature type="transmembrane region" description="Helical" evidence="1">
    <location>
        <begin position="97"/>
        <end position="118"/>
    </location>
</feature>
<accession>A0A193C433</accession>
<dbReference type="AlphaFoldDB" id="A0A193C433"/>